<evidence type="ECO:0000256" key="1">
    <source>
        <dbReference type="SAM" id="Phobius"/>
    </source>
</evidence>
<feature type="transmembrane region" description="Helical" evidence="1">
    <location>
        <begin position="107"/>
        <end position="133"/>
    </location>
</feature>
<evidence type="ECO:0000313" key="3">
    <source>
        <dbReference type="Proteomes" id="UP000192393"/>
    </source>
</evidence>
<dbReference type="STRING" id="1434700.SAMN06296427_101235"/>
<keyword evidence="1" id="KW-0472">Membrane</keyword>
<keyword evidence="1" id="KW-1133">Transmembrane helix</keyword>
<feature type="transmembrane region" description="Helical" evidence="1">
    <location>
        <begin position="6"/>
        <end position="27"/>
    </location>
</feature>
<organism evidence="2 3">
    <name type="scientific">Moheibacter sediminis</name>
    <dbReference type="NCBI Taxonomy" id="1434700"/>
    <lineage>
        <taxon>Bacteria</taxon>
        <taxon>Pseudomonadati</taxon>
        <taxon>Bacteroidota</taxon>
        <taxon>Flavobacteriia</taxon>
        <taxon>Flavobacteriales</taxon>
        <taxon>Weeksellaceae</taxon>
        <taxon>Moheibacter</taxon>
    </lineage>
</organism>
<name>A0A1W1YBM8_9FLAO</name>
<protein>
    <submittedName>
        <fullName evidence="2">Uncharacterized protein</fullName>
    </submittedName>
</protein>
<evidence type="ECO:0000313" key="2">
    <source>
        <dbReference type="EMBL" id="SMC33620.1"/>
    </source>
</evidence>
<feature type="transmembrane region" description="Helical" evidence="1">
    <location>
        <begin position="48"/>
        <end position="67"/>
    </location>
</feature>
<feature type="transmembrane region" description="Helical" evidence="1">
    <location>
        <begin position="322"/>
        <end position="340"/>
    </location>
</feature>
<dbReference type="Proteomes" id="UP000192393">
    <property type="component" value="Unassembled WGS sequence"/>
</dbReference>
<dbReference type="RefSeq" id="WP_084015448.1">
    <property type="nucleotide sequence ID" value="NZ_FWXS01000001.1"/>
</dbReference>
<feature type="transmembrane region" description="Helical" evidence="1">
    <location>
        <begin position="352"/>
        <end position="370"/>
    </location>
</feature>
<sequence>MDNIFSVNTIIVIFIILFPGIIIRRAFYSNKFSKQFYRGQFSERLLTTLFWGIINLIIATILCFFILKVYFKPTCIFCDAQFWIYKILTFDFTKESLVIYEVPYNKLFLFLSLFIFNLFLLPFLIGRFAFVIIRKFKIDLKFSPLSFSNHWHYFFKGEIIRKIENVAINKNLINFRSKQNNLSVLDILTIEGDQKYLYKGILLDYNLKDDNEDLDSIVLYEPRKKKYDKDRDENGKLNYLQFEEIPGNFILIPYSSILNINVSIKPFDSQESKVNVLSEESSEKSLHTSKEDKVRGCLVFVFYLAFFLMVCKYAEGISYMRFTLGLLASGLVITLVYAAIESVIRKFTLSKFFVMMIVLFLSYGFLTWIFNFEIFNPIRDMSIFIKATLHGYIE</sequence>
<reference evidence="2 3" key="1">
    <citation type="submission" date="2017-04" db="EMBL/GenBank/DDBJ databases">
        <authorList>
            <person name="Afonso C.L."/>
            <person name="Miller P.J."/>
            <person name="Scott M.A."/>
            <person name="Spackman E."/>
            <person name="Goraichik I."/>
            <person name="Dimitrov K.M."/>
            <person name="Suarez D.L."/>
            <person name="Swayne D.E."/>
        </authorList>
    </citation>
    <scope>NUCLEOTIDE SEQUENCE [LARGE SCALE GENOMIC DNA]</scope>
    <source>
        <strain evidence="2 3">CGMCC 1.12708</strain>
    </source>
</reference>
<gene>
    <name evidence="2" type="ORF">SAMN06296427_101235</name>
</gene>
<accession>A0A1W1YBM8</accession>
<dbReference type="OrthoDB" id="674965at2"/>
<keyword evidence="3" id="KW-1185">Reference proteome</keyword>
<feature type="transmembrane region" description="Helical" evidence="1">
    <location>
        <begin position="294"/>
        <end position="310"/>
    </location>
</feature>
<proteinExistence type="predicted"/>
<dbReference type="AlphaFoldDB" id="A0A1W1YBM8"/>
<dbReference type="EMBL" id="FWXS01000001">
    <property type="protein sequence ID" value="SMC33620.1"/>
    <property type="molecule type" value="Genomic_DNA"/>
</dbReference>
<keyword evidence="1" id="KW-0812">Transmembrane</keyword>